<gene>
    <name evidence="5" type="ORF">QBC37DRAFT_356763</name>
</gene>
<dbReference type="InterPro" id="IPR001077">
    <property type="entry name" value="COMT_C"/>
</dbReference>
<evidence type="ECO:0000256" key="3">
    <source>
        <dbReference type="ARBA" id="ARBA00022691"/>
    </source>
</evidence>
<evidence type="ECO:0000256" key="2">
    <source>
        <dbReference type="ARBA" id="ARBA00022679"/>
    </source>
</evidence>
<keyword evidence="1" id="KW-0489">Methyltransferase</keyword>
<dbReference type="PROSITE" id="PS51683">
    <property type="entry name" value="SAM_OMT_II"/>
    <property type="match status" value="1"/>
</dbReference>
<dbReference type="Proteomes" id="UP001301769">
    <property type="component" value="Unassembled WGS sequence"/>
</dbReference>
<dbReference type="PANTHER" id="PTHR43712:SF12">
    <property type="entry name" value="STERIGMATOCYSTIN 8-O-METHYLTRANSFERASE"/>
    <property type="match status" value="1"/>
</dbReference>
<dbReference type="GO" id="GO:0008171">
    <property type="term" value="F:O-methyltransferase activity"/>
    <property type="evidence" value="ECO:0007669"/>
    <property type="project" value="InterPro"/>
</dbReference>
<keyword evidence="3" id="KW-0949">S-adenosyl-L-methionine</keyword>
<dbReference type="SUPFAM" id="SSF53335">
    <property type="entry name" value="S-adenosyl-L-methionine-dependent methyltransferases"/>
    <property type="match status" value="1"/>
</dbReference>
<evidence type="ECO:0000313" key="5">
    <source>
        <dbReference type="EMBL" id="KAK4206543.1"/>
    </source>
</evidence>
<reference evidence="5" key="2">
    <citation type="submission" date="2023-05" db="EMBL/GenBank/DDBJ databases">
        <authorList>
            <consortium name="Lawrence Berkeley National Laboratory"/>
            <person name="Steindorff A."/>
            <person name="Hensen N."/>
            <person name="Bonometti L."/>
            <person name="Westerberg I."/>
            <person name="Brannstrom I.O."/>
            <person name="Guillou S."/>
            <person name="Cros-Aarteil S."/>
            <person name="Calhoun S."/>
            <person name="Haridas S."/>
            <person name="Kuo A."/>
            <person name="Mondo S."/>
            <person name="Pangilinan J."/>
            <person name="Riley R."/>
            <person name="Labutti K."/>
            <person name="Andreopoulos B."/>
            <person name="Lipzen A."/>
            <person name="Chen C."/>
            <person name="Yanf M."/>
            <person name="Daum C."/>
            <person name="Ng V."/>
            <person name="Clum A."/>
            <person name="Ohm R."/>
            <person name="Martin F."/>
            <person name="Silar P."/>
            <person name="Natvig D."/>
            <person name="Lalanne C."/>
            <person name="Gautier V."/>
            <person name="Ament-Velasquez S.L."/>
            <person name="Kruys A."/>
            <person name="Hutchinson M.I."/>
            <person name="Powell A.J."/>
            <person name="Barry K."/>
            <person name="Miller A.N."/>
            <person name="Grigoriev I.V."/>
            <person name="Debuchy R."/>
            <person name="Gladieux P."/>
            <person name="Thoren M.H."/>
            <person name="Johannesson H."/>
        </authorList>
    </citation>
    <scope>NUCLEOTIDE SEQUENCE</scope>
    <source>
        <strain evidence="5">PSN293</strain>
    </source>
</reference>
<dbReference type="PANTHER" id="PTHR43712">
    <property type="entry name" value="PUTATIVE (AFU_ORTHOLOGUE AFUA_4G14580)-RELATED"/>
    <property type="match status" value="1"/>
</dbReference>
<comment type="caution">
    <text evidence="5">The sequence shown here is derived from an EMBL/GenBank/DDBJ whole genome shotgun (WGS) entry which is preliminary data.</text>
</comment>
<organism evidence="5 6">
    <name type="scientific">Rhypophila decipiens</name>
    <dbReference type="NCBI Taxonomy" id="261697"/>
    <lineage>
        <taxon>Eukaryota</taxon>
        <taxon>Fungi</taxon>
        <taxon>Dikarya</taxon>
        <taxon>Ascomycota</taxon>
        <taxon>Pezizomycotina</taxon>
        <taxon>Sordariomycetes</taxon>
        <taxon>Sordariomycetidae</taxon>
        <taxon>Sordariales</taxon>
        <taxon>Naviculisporaceae</taxon>
        <taxon>Rhypophila</taxon>
    </lineage>
</organism>
<dbReference type="GO" id="GO:0032259">
    <property type="term" value="P:methylation"/>
    <property type="evidence" value="ECO:0007669"/>
    <property type="project" value="UniProtKB-KW"/>
</dbReference>
<dbReference type="InterPro" id="IPR029063">
    <property type="entry name" value="SAM-dependent_MTases_sf"/>
</dbReference>
<dbReference type="SUPFAM" id="SSF46785">
    <property type="entry name" value="Winged helix' DNA-binding domain"/>
    <property type="match status" value="1"/>
</dbReference>
<reference evidence="5" key="1">
    <citation type="journal article" date="2023" name="Mol. Phylogenet. Evol.">
        <title>Genome-scale phylogeny and comparative genomics of the fungal order Sordariales.</title>
        <authorList>
            <person name="Hensen N."/>
            <person name="Bonometti L."/>
            <person name="Westerberg I."/>
            <person name="Brannstrom I.O."/>
            <person name="Guillou S."/>
            <person name="Cros-Aarteil S."/>
            <person name="Calhoun S."/>
            <person name="Haridas S."/>
            <person name="Kuo A."/>
            <person name="Mondo S."/>
            <person name="Pangilinan J."/>
            <person name="Riley R."/>
            <person name="LaButti K."/>
            <person name="Andreopoulos B."/>
            <person name="Lipzen A."/>
            <person name="Chen C."/>
            <person name="Yan M."/>
            <person name="Daum C."/>
            <person name="Ng V."/>
            <person name="Clum A."/>
            <person name="Steindorff A."/>
            <person name="Ohm R.A."/>
            <person name="Martin F."/>
            <person name="Silar P."/>
            <person name="Natvig D.O."/>
            <person name="Lalanne C."/>
            <person name="Gautier V."/>
            <person name="Ament-Velasquez S.L."/>
            <person name="Kruys A."/>
            <person name="Hutchinson M.I."/>
            <person name="Powell A.J."/>
            <person name="Barry K."/>
            <person name="Miller A.N."/>
            <person name="Grigoriev I.V."/>
            <person name="Debuchy R."/>
            <person name="Gladieux P."/>
            <person name="Hiltunen Thoren M."/>
            <person name="Johannesson H."/>
        </authorList>
    </citation>
    <scope>NUCLEOTIDE SEQUENCE</scope>
    <source>
        <strain evidence="5">PSN293</strain>
    </source>
</reference>
<dbReference type="EMBL" id="MU858389">
    <property type="protein sequence ID" value="KAK4206543.1"/>
    <property type="molecule type" value="Genomic_DNA"/>
</dbReference>
<proteinExistence type="predicted"/>
<evidence type="ECO:0000256" key="1">
    <source>
        <dbReference type="ARBA" id="ARBA00022603"/>
    </source>
</evidence>
<keyword evidence="6" id="KW-1185">Reference proteome</keyword>
<dbReference type="Gene3D" id="3.40.50.150">
    <property type="entry name" value="Vaccinia Virus protein VP39"/>
    <property type="match status" value="1"/>
</dbReference>
<name>A0AAN7B0M1_9PEZI</name>
<dbReference type="InterPro" id="IPR036388">
    <property type="entry name" value="WH-like_DNA-bd_sf"/>
</dbReference>
<evidence type="ECO:0000313" key="6">
    <source>
        <dbReference type="Proteomes" id="UP001301769"/>
    </source>
</evidence>
<dbReference type="InterPro" id="IPR036390">
    <property type="entry name" value="WH_DNA-bd_sf"/>
</dbReference>
<dbReference type="Pfam" id="PF00891">
    <property type="entry name" value="Methyltransf_2"/>
    <property type="match status" value="1"/>
</dbReference>
<accession>A0AAN7B0M1</accession>
<feature type="domain" description="O-methyltransferase C-terminal" evidence="4">
    <location>
        <begin position="206"/>
        <end position="419"/>
    </location>
</feature>
<dbReference type="Gene3D" id="1.10.10.10">
    <property type="entry name" value="Winged helix-like DNA-binding domain superfamily/Winged helix DNA-binding domain"/>
    <property type="match status" value="1"/>
</dbReference>
<sequence>MTLESLGSKIAELSALLSQELRDGHHPEPSVSVDGPAAYPAGAEIAESRSKLLDALMEMTQLVTGPKDYWAGITGPLTDFMSLSVLHRFDFFNAIPLQGSASLTEIAQRINLPEQTVARFVRVALSMQLFTIDPPNRIKHTAFSAEVLRTPTMRPFLDFTTSSSFSMLSRGADAIQRYYVGRTEPNDDLGACPFTLTYEEDGSERGLAMWEYFEKRPDQAKRFAGVIQHVNSMGVMNVDAALDLFDWAALGQDVTVVDVGGSSGHVSLYLAQKYPNLNKFVVQDKPALEAVFKDTIPTDLVASGRLEFQSHDFFTPQKIPGDVYLLKSVLHDWPDARAVQILRNLIPALEQASKDGRKPRPRILIVDGVVPTEYDQVSGKPLVPLHVRKNMAGMDMMLFTICNARDRALADWKNIVEKADARFEMVNVASLPGMLLSVMEVVLNLENV</sequence>
<evidence type="ECO:0000259" key="4">
    <source>
        <dbReference type="Pfam" id="PF00891"/>
    </source>
</evidence>
<keyword evidence="2" id="KW-0808">Transferase</keyword>
<protein>
    <submittedName>
        <fullName evidence="5">O-methyltransferase</fullName>
    </submittedName>
</protein>
<dbReference type="InterPro" id="IPR016461">
    <property type="entry name" value="COMT-like"/>
</dbReference>
<dbReference type="AlphaFoldDB" id="A0AAN7B0M1"/>